<dbReference type="STRING" id="394096.DB31_2346"/>
<dbReference type="AlphaFoldDB" id="A0A085W8C1"/>
<name>A0A085W8C1_9BACT</name>
<protein>
    <submittedName>
        <fullName evidence="2">Putative lipoprotein</fullName>
    </submittedName>
</protein>
<comment type="caution">
    <text evidence="2">The sequence shown here is derived from an EMBL/GenBank/DDBJ whole genome shotgun (WGS) entry which is preliminary data.</text>
</comment>
<sequence length="444" mass="47950">MLKPPSVILALALVLGLCGCGGSNQCVPFTLQANTPAGMLLVGKPEELFVGPSLDYAGVCQSVEGAAIIASQIEVFDPDQQPVMLESTQNDKDKTGVTLRFTPTKVGRYHFFIGFDPIGGIQQFDLLAAQDRASEPPLHQLPQRCETLESTRSGAWICGTNVFRGTNSPQQLPFGRVEAVGDVVWVVTSAQVLRYVDTGEKLELTASIAHSSGMPESIRATENDVAVAHTSSIQLFTFDGSTLSHTEGTRWLFLESLGPVGSDGPRGLLFRTGDRLTAVQNLGAPEASFQACAFQLTAGRFVRTSAPCQSLEGFVVGFEPQSVWTTIRADPTGPPSMLRRLEWTGEEFVQTASLALPDTLNLAYPLRLLRSSVLPVLRPNFPFVTLQGRSAVPVYVPGDPLLRLMHMDAELSSVQASSSFFWGNVINDRMDVLGSRIRAITPSP</sequence>
<reference evidence="2 3" key="1">
    <citation type="submission" date="2014-04" db="EMBL/GenBank/DDBJ databases">
        <title>Genome assembly of Hyalangium minutum DSM 14724.</title>
        <authorList>
            <person name="Sharma G."/>
            <person name="Subramanian S."/>
        </authorList>
    </citation>
    <scope>NUCLEOTIDE SEQUENCE [LARGE SCALE GENOMIC DNA]</scope>
    <source>
        <strain evidence="2 3">DSM 14724</strain>
    </source>
</reference>
<dbReference type="Proteomes" id="UP000028725">
    <property type="component" value="Unassembled WGS sequence"/>
</dbReference>
<dbReference type="OrthoDB" id="5381180at2"/>
<evidence type="ECO:0000256" key="1">
    <source>
        <dbReference type="SAM" id="SignalP"/>
    </source>
</evidence>
<accession>A0A085W8C1</accession>
<feature type="chain" id="PRO_5001799338" evidence="1">
    <location>
        <begin position="26"/>
        <end position="444"/>
    </location>
</feature>
<evidence type="ECO:0000313" key="3">
    <source>
        <dbReference type="Proteomes" id="UP000028725"/>
    </source>
</evidence>
<proteinExistence type="predicted"/>
<feature type="signal peptide" evidence="1">
    <location>
        <begin position="1"/>
        <end position="25"/>
    </location>
</feature>
<gene>
    <name evidence="2" type="ORF">DB31_2346</name>
</gene>
<dbReference type="PROSITE" id="PS51257">
    <property type="entry name" value="PROKAR_LIPOPROTEIN"/>
    <property type="match status" value="1"/>
</dbReference>
<keyword evidence="1" id="KW-0732">Signal</keyword>
<dbReference type="EMBL" id="JMCB01000015">
    <property type="protein sequence ID" value="KFE63934.1"/>
    <property type="molecule type" value="Genomic_DNA"/>
</dbReference>
<dbReference type="RefSeq" id="WP_044195053.1">
    <property type="nucleotide sequence ID" value="NZ_JMCB01000015.1"/>
</dbReference>
<keyword evidence="3" id="KW-1185">Reference proteome</keyword>
<keyword evidence="2" id="KW-0449">Lipoprotein</keyword>
<evidence type="ECO:0000313" key="2">
    <source>
        <dbReference type="EMBL" id="KFE63934.1"/>
    </source>
</evidence>
<organism evidence="2 3">
    <name type="scientific">Hyalangium minutum</name>
    <dbReference type="NCBI Taxonomy" id="394096"/>
    <lineage>
        <taxon>Bacteria</taxon>
        <taxon>Pseudomonadati</taxon>
        <taxon>Myxococcota</taxon>
        <taxon>Myxococcia</taxon>
        <taxon>Myxococcales</taxon>
        <taxon>Cystobacterineae</taxon>
        <taxon>Archangiaceae</taxon>
        <taxon>Hyalangium</taxon>
    </lineage>
</organism>